<evidence type="ECO:0000256" key="2">
    <source>
        <dbReference type="SAM" id="MobiDB-lite"/>
    </source>
</evidence>
<dbReference type="PRINTS" id="PR00014">
    <property type="entry name" value="FNTYPEIII"/>
</dbReference>
<dbReference type="Pfam" id="PF00041">
    <property type="entry name" value="fn3"/>
    <property type="match status" value="2"/>
</dbReference>
<dbReference type="InterPro" id="IPR036116">
    <property type="entry name" value="FN3_sf"/>
</dbReference>
<evidence type="ECO:0000259" key="4">
    <source>
        <dbReference type="PROSITE" id="PS50853"/>
    </source>
</evidence>
<feature type="domain" description="Fibronectin type-III" evidence="4">
    <location>
        <begin position="473"/>
        <end position="569"/>
    </location>
</feature>
<dbReference type="SMART" id="SM00060">
    <property type="entry name" value="FN3"/>
    <property type="match status" value="8"/>
</dbReference>
<evidence type="ECO:0000256" key="1">
    <source>
        <dbReference type="ARBA" id="ARBA00022737"/>
    </source>
</evidence>
<feature type="domain" description="Fibronectin type-III" evidence="4">
    <location>
        <begin position="570"/>
        <end position="662"/>
    </location>
</feature>
<dbReference type="EMBL" id="BTRK01000001">
    <property type="protein sequence ID" value="GMR31115.1"/>
    <property type="molecule type" value="Genomic_DNA"/>
</dbReference>
<dbReference type="Gene3D" id="2.60.40.10">
    <property type="entry name" value="Immunoglobulins"/>
    <property type="match status" value="6"/>
</dbReference>
<dbReference type="PANTHER" id="PTHR46708:SF2">
    <property type="entry name" value="FIBRONECTIN TYPE-III DOMAIN-CONTAINING PROTEIN"/>
    <property type="match status" value="1"/>
</dbReference>
<feature type="non-terminal residue" evidence="5">
    <location>
        <position position="1"/>
    </location>
</feature>
<reference evidence="6" key="1">
    <citation type="submission" date="2022-10" db="EMBL/GenBank/DDBJ databases">
        <title>Genome assembly of Pristionchus species.</title>
        <authorList>
            <person name="Yoshida K."/>
            <person name="Sommer R.J."/>
        </authorList>
    </citation>
    <scope>NUCLEOTIDE SEQUENCE [LARGE SCALE GENOMIC DNA]</scope>
    <source>
        <strain evidence="6">RS5460</strain>
    </source>
</reference>
<feature type="transmembrane region" description="Helical" evidence="3">
    <location>
        <begin position="990"/>
        <end position="1015"/>
    </location>
</feature>
<keyword evidence="6" id="KW-1185">Reference proteome</keyword>
<evidence type="ECO:0000313" key="5">
    <source>
        <dbReference type="EMBL" id="GMR31115.1"/>
    </source>
</evidence>
<dbReference type="InterPro" id="IPR013783">
    <property type="entry name" value="Ig-like_fold"/>
</dbReference>
<name>A0AAN5C574_9BILA</name>
<feature type="region of interest" description="Disordered" evidence="2">
    <location>
        <begin position="750"/>
        <end position="774"/>
    </location>
</feature>
<dbReference type="InterPro" id="IPR003961">
    <property type="entry name" value="FN3_dom"/>
</dbReference>
<evidence type="ECO:0000256" key="3">
    <source>
        <dbReference type="SAM" id="Phobius"/>
    </source>
</evidence>
<keyword evidence="3" id="KW-1133">Transmembrane helix</keyword>
<proteinExistence type="predicted"/>
<evidence type="ECO:0000313" key="6">
    <source>
        <dbReference type="Proteomes" id="UP001328107"/>
    </source>
</evidence>
<dbReference type="PANTHER" id="PTHR46708">
    <property type="entry name" value="TENASCIN"/>
    <property type="match status" value="1"/>
</dbReference>
<dbReference type="InterPro" id="IPR050991">
    <property type="entry name" value="ECM_Regulatory_Proteins"/>
</dbReference>
<feature type="domain" description="Fibronectin type-III" evidence="4">
    <location>
        <begin position="666"/>
        <end position="765"/>
    </location>
</feature>
<dbReference type="SUPFAM" id="SSF49265">
    <property type="entry name" value="Fibronectin type III"/>
    <property type="match status" value="5"/>
</dbReference>
<comment type="caution">
    <text evidence="5">The sequence shown here is derived from an EMBL/GenBank/DDBJ whole genome shotgun (WGS) entry which is preliminary data.</text>
</comment>
<feature type="domain" description="Fibronectin type-III" evidence="4">
    <location>
        <begin position="45"/>
        <end position="160"/>
    </location>
</feature>
<dbReference type="Proteomes" id="UP001328107">
    <property type="component" value="Unassembled WGS sequence"/>
</dbReference>
<keyword evidence="3" id="KW-0472">Membrane</keyword>
<keyword evidence="1" id="KW-0677">Repeat</keyword>
<keyword evidence="3" id="KW-0812">Transmembrane</keyword>
<dbReference type="CDD" id="cd00063">
    <property type="entry name" value="FN3"/>
    <property type="match status" value="6"/>
</dbReference>
<gene>
    <name evidence="5" type="ORF">PMAYCL1PPCAC_01310</name>
</gene>
<sequence>RQYQRGMAAPRRAAEPLLAPAAILTQEPIELDQEDIDRIQCMLNRILPPTVAKLWPTEVEVGWQEMDTSEANSAAPFPQIDGSEFSYQILVSEAGRSIRRDRDIVVKVSNGHRTGTERNRTRIPKLLPNREYSVQVQARLEERGIHGEYSAGTHFKTPAGKPDAPSGLKAESVSADSVVLRWNVPVDGGSPIIHYSLYRVSANDKGDEEAEVFLETRDYVAKVEGLKPGASYKFKVTATNRFGESPSSAQLPVCMRGGVAVGGEVLFAPTVVACGMRSAKIAWPAVPEWTYTVEQIDARGLNTILKNRGSGCFQYANELVPNTEYAFRVIAHSPDDGFLASDFLQYKHCPPRNGERGGRGDSNMPQVLILSTPAKPYLVANKVDQRKMELCWRSARDVIYIVEGATASAPTGRYEWRQIYRGYGTQMALGDEHAGMIFFRLQHQSKRSATTSDWSEVLRINAPVKPLVYRIPALLTPSFSEISKHSMRISWAAAEYSQPVPGTTVLYELRRIDCVSQLLYSGPDPTFVVESLRPKQHISVQVRIVAVDGSGKRREGEWSPIGSACTMRDAPHPPHSLALSQDRKELHWSVAEELLGEVHFTVTRTTVGEEGASSETQLETTASKLSLAELAPGVTYAFQVVARCPWGDSAPSETFRMSTAAEVPLAPESVTVEPDAQRELTVRWAPPDARGSALRSYHVKVEHDRQVIRDSMVAASASSSHDELEYRVEDLEPDTLYRVYVAASNDVGTSAPAKAECRTRRPPPPPPSLDGEAEPTQIKLKWRAPLTQSGSSSLIYRIARLADVTDAHAPCYEGEYCSTKIKGLQENSTYRFQIRSFDRETGSGPWSKVFTFRTPMAPPPSIRGVPTATSNGHGVFTIDWPSVIPKGNPRGLFYRLQTHASSEKKDQWTTVYEGASNSHVLNLAPESSLLTRIFVVRPDGGAGIISQPSPPLHVSSIGEAKLEEESLPTESSPTIVERITTALKSGGVSLFLLMLCFMAVVGGLFLFVNWCMALLSSSEVTSP</sequence>
<feature type="domain" description="Fibronectin type-III" evidence="4">
    <location>
        <begin position="164"/>
        <end position="258"/>
    </location>
</feature>
<organism evidence="5 6">
    <name type="scientific">Pristionchus mayeri</name>
    <dbReference type="NCBI Taxonomy" id="1317129"/>
    <lineage>
        <taxon>Eukaryota</taxon>
        <taxon>Metazoa</taxon>
        <taxon>Ecdysozoa</taxon>
        <taxon>Nematoda</taxon>
        <taxon>Chromadorea</taxon>
        <taxon>Rhabditida</taxon>
        <taxon>Rhabditina</taxon>
        <taxon>Diplogasteromorpha</taxon>
        <taxon>Diplogasteroidea</taxon>
        <taxon>Neodiplogasteridae</taxon>
        <taxon>Pristionchus</taxon>
    </lineage>
</organism>
<feature type="domain" description="Fibronectin type-III" evidence="4">
    <location>
        <begin position="766"/>
        <end position="857"/>
    </location>
</feature>
<dbReference type="AlphaFoldDB" id="A0AAN5C574"/>
<protein>
    <recommendedName>
        <fullName evidence="4">Fibronectin type-III domain-containing protein</fullName>
    </recommendedName>
</protein>
<accession>A0AAN5C574</accession>
<dbReference type="PROSITE" id="PS50853">
    <property type="entry name" value="FN3"/>
    <property type="match status" value="6"/>
</dbReference>